<dbReference type="GO" id="GO:0016020">
    <property type="term" value="C:membrane"/>
    <property type="evidence" value="ECO:0007669"/>
    <property type="project" value="TreeGrafter"/>
</dbReference>
<dbReference type="AlphaFoldDB" id="A0A381PJL7"/>
<keyword evidence="1" id="KW-0472">Membrane</keyword>
<accession>A0A381PJL7</accession>
<dbReference type="PANTHER" id="PTHR32251:SF17">
    <property type="entry name" value="STEROID 5-ALPHA REDUCTASE C-TERMINAL DOMAIN-CONTAINING PROTEIN"/>
    <property type="match status" value="1"/>
</dbReference>
<keyword evidence="1" id="KW-1133">Transmembrane helix</keyword>
<feature type="transmembrane region" description="Helical" evidence="1">
    <location>
        <begin position="88"/>
        <end position="110"/>
    </location>
</feature>
<protein>
    <submittedName>
        <fullName evidence="2">Uncharacterized protein</fullName>
    </submittedName>
</protein>
<sequence>MIAWKPTIGILAILSTSAAIIFAGSQGSTAVSTIPLFFICASIGFILHWIVFIPSYLLQTEHYFDLTGSLSYIFAIILAVYLHPLLDLRGLIICTLISIWALRLGSFLFIRVKRAGQDRRFTESKTRFWSFLYIWTLGGVWVFITMAAGLAAITSMTQRPLGIFAVAGLLLWLSGFMIEVVADRQKTKFRQLPENSNHFITTGLWAYSRHPNYFGEIVLWLGITVIALPTFVGWQYVTLISPIFVAVLLIKVSGVRLLEKNGKDRWGTDPNYQYYVNNTPVLVPFIGRP</sequence>
<feature type="transmembrane region" description="Helical" evidence="1">
    <location>
        <begin position="240"/>
        <end position="258"/>
    </location>
</feature>
<dbReference type="InterPro" id="IPR010721">
    <property type="entry name" value="UstE-like"/>
</dbReference>
<organism evidence="2">
    <name type="scientific">marine metagenome</name>
    <dbReference type="NCBI Taxonomy" id="408172"/>
    <lineage>
        <taxon>unclassified sequences</taxon>
        <taxon>metagenomes</taxon>
        <taxon>ecological metagenomes</taxon>
    </lineage>
</organism>
<dbReference type="Gene3D" id="1.20.120.1630">
    <property type="match status" value="1"/>
</dbReference>
<feature type="transmembrane region" description="Helical" evidence="1">
    <location>
        <begin position="161"/>
        <end position="182"/>
    </location>
</feature>
<gene>
    <name evidence="2" type="ORF">METZ01_LOCUS20070</name>
</gene>
<feature type="transmembrane region" description="Helical" evidence="1">
    <location>
        <begin position="33"/>
        <end position="51"/>
    </location>
</feature>
<feature type="transmembrane region" description="Helical" evidence="1">
    <location>
        <begin position="217"/>
        <end position="234"/>
    </location>
</feature>
<feature type="transmembrane region" description="Helical" evidence="1">
    <location>
        <begin position="131"/>
        <end position="155"/>
    </location>
</feature>
<dbReference type="PANTHER" id="PTHR32251">
    <property type="entry name" value="3-OXO-5-ALPHA-STEROID 4-DEHYDROGENASE"/>
    <property type="match status" value="1"/>
</dbReference>
<dbReference type="EMBL" id="UINC01001005">
    <property type="protein sequence ID" value="SUZ67216.1"/>
    <property type="molecule type" value="Genomic_DNA"/>
</dbReference>
<keyword evidence="1" id="KW-0812">Transmembrane</keyword>
<proteinExistence type="predicted"/>
<feature type="transmembrane region" description="Helical" evidence="1">
    <location>
        <begin position="63"/>
        <end position="82"/>
    </location>
</feature>
<name>A0A381PJL7_9ZZZZ</name>
<dbReference type="Pfam" id="PF06966">
    <property type="entry name" value="DUF1295"/>
    <property type="match status" value="1"/>
</dbReference>
<reference evidence="2" key="1">
    <citation type="submission" date="2018-05" db="EMBL/GenBank/DDBJ databases">
        <authorList>
            <person name="Lanie J.A."/>
            <person name="Ng W.-L."/>
            <person name="Kazmierczak K.M."/>
            <person name="Andrzejewski T.M."/>
            <person name="Davidsen T.M."/>
            <person name="Wayne K.J."/>
            <person name="Tettelin H."/>
            <person name="Glass J.I."/>
            <person name="Rusch D."/>
            <person name="Podicherti R."/>
            <person name="Tsui H.-C.T."/>
            <person name="Winkler M.E."/>
        </authorList>
    </citation>
    <scope>NUCLEOTIDE SEQUENCE</scope>
</reference>
<dbReference type="PROSITE" id="PS50244">
    <property type="entry name" value="S5A_REDUCTASE"/>
    <property type="match status" value="1"/>
</dbReference>
<evidence type="ECO:0000313" key="2">
    <source>
        <dbReference type="EMBL" id="SUZ67216.1"/>
    </source>
</evidence>
<evidence type="ECO:0000256" key="1">
    <source>
        <dbReference type="SAM" id="Phobius"/>
    </source>
</evidence>